<comment type="subcellular location">
    <subcellularLocation>
        <location evidence="1">Cell membrane</location>
        <topology evidence="1">Peripheral membrane protein</topology>
    </subcellularLocation>
</comment>
<dbReference type="InterPro" id="IPR003439">
    <property type="entry name" value="ABC_transporter-like_ATP-bd"/>
</dbReference>
<keyword evidence="6" id="KW-0547">Nucleotide-binding</keyword>
<comment type="similarity">
    <text evidence="2">Belongs to the ABC transporter superfamily.</text>
</comment>
<keyword evidence="4" id="KW-1003">Cell membrane</keyword>
<evidence type="ECO:0000256" key="6">
    <source>
        <dbReference type="ARBA" id="ARBA00022741"/>
    </source>
</evidence>
<keyword evidence="12" id="KW-1185">Reference proteome</keyword>
<dbReference type="SUPFAM" id="SSF52540">
    <property type="entry name" value="P-loop containing nucleoside triphosphate hydrolases"/>
    <property type="match status" value="1"/>
</dbReference>
<evidence type="ECO:0000256" key="1">
    <source>
        <dbReference type="ARBA" id="ARBA00004202"/>
    </source>
</evidence>
<evidence type="ECO:0000259" key="10">
    <source>
        <dbReference type="PROSITE" id="PS50893"/>
    </source>
</evidence>
<evidence type="ECO:0000256" key="7">
    <source>
        <dbReference type="ARBA" id="ARBA00022840"/>
    </source>
</evidence>
<dbReference type="InterPro" id="IPR017871">
    <property type="entry name" value="ABC_transporter-like_CS"/>
</dbReference>
<dbReference type="PANTHER" id="PTHR43297">
    <property type="entry name" value="OLIGOPEPTIDE TRANSPORT ATP-BINDING PROTEIN APPD"/>
    <property type="match status" value="1"/>
</dbReference>
<keyword evidence="7 11" id="KW-0067">ATP-binding</keyword>
<dbReference type="SMART" id="SM00382">
    <property type="entry name" value="AAA"/>
    <property type="match status" value="1"/>
</dbReference>
<reference evidence="11 12" key="1">
    <citation type="submission" date="2021-01" db="EMBL/GenBank/DDBJ databases">
        <title>Sequencing the genomes of 1000 actinobacteria strains.</title>
        <authorList>
            <person name="Klenk H.-P."/>
        </authorList>
    </citation>
    <scope>NUCLEOTIDE SEQUENCE [LARGE SCALE GENOMIC DNA]</scope>
    <source>
        <strain evidence="11 12">DSM 18662</strain>
    </source>
</reference>
<gene>
    <name evidence="11" type="ORF">JOE57_002611</name>
</gene>
<evidence type="ECO:0000313" key="11">
    <source>
        <dbReference type="EMBL" id="MBM7799690.1"/>
    </source>
</evidence>
<keyword evidence="3" id="KW-0813">Transport</keyword>
<dbReference type="InterPro" id="IPR013563">
    <property type="entry name" value="Oligopep_ABC_C"/>
</dbReference>
<dbReference type="InterPro" id="IPR003593">
    <property type="entry name" value="AAA+_ATPase"/>
</dbReference>
<dbReference type="PANTHER" id="PTHR43297:SF14">
    <property type="entry name" value="ATPASE AAA-TYPE CORE DOMAIN-CONTAINING PROTEIN"/>
    <property type="match status" value="1"/>
</dbReference>
<dbReference type="Pfam" id="PF08352">
    <property type="entry name" value="oligo_HPY"/>
    <property type="match status" value="1"/>
</dbReference>
<dbReference type="InterPro" id="IPR050388">
    <property type="entry name" value="ABC_Ni/Peptide_Import"/>
</dbReference>
<keyword evidence="5" id="KW-0997">Cell inner membrane</keyword>
<evidence type="ECO:0000256" key="4">
    <source>
        <dbReference type="ARBA" id="ARBA00022475"/>
    </source>
</evidence>
<dbReference type="PROSITE" id="PS50893">
    <property type="entry name" value="ABC_TRANSPORTER_2"/>
    <property type="match status" value="1"/>
</dbReference>
<protein>
    <submittedName>
        <fullName evidence="11">Peptide/nickel transport system ATP-binding protein</fullName>
    </submittedName>
</protein>
<evidence type="ECO:0000256" key="2">
    <source>
        <dbReference type="ARBA" id="ARBA00005417"/>
    </source>
</evidence>
<evidence type="ECO:0000313" key="12">
    <source>
        <dbReference type="Proteomes" id="UP000704762"/>
    </source>
</evidence>
<organism evidence="11 12">
    <name type="scientific">Microlunatus panaciterrae</name>
    <dbReference type="NCBI Taxonomy" id="400768"/>
    <lineage>
        <taxon>Bacteria</taxon>
        <taxon>Bacillati</taxon>
        <taxon>Actinomycetota</taxon>
        <taxon>Actinomycetes</taxon>
        <taxon>Propionibacteriales</taxon>
        <taxon>Propionibacteriaceae</taxon>
        <taxon>Microlunatus</taxon>
    </lineage>
</organism>
<accession>A0ABS2RL07</accession>
<proteinExistence type="inferred from homology"/>
<dbReference type="Gene3D" id="3.40.50.300">
    <property type="entry name" value="P-loop containing nucleotide triphosphate hydrolases"/>
    <property type="match status" value="1"/>
</dbReference>
<dbReference type="Proteomes" id="UP000704762">
    <property type="component" value="Unassembled WGS sequence"/>
</dbReference>
<comment type="caution">
    <text evidence="11">The sequence shown here is derived from an EMBL/GenBank/DDBJ whole genome shotgun (WGS) entry which is preliminary data.</text>
</comment>
<sequence length="354" mass="39343">MRQTAASDAEPILSARDLVVAYRTGDGKSVEAVRGIDFDLYPNQSLALVGESGCGKTTLGLGLLRLLPRLGSIPRGDVTYRYRDGRTIDVTELGKKDLRRWRWREAAMVFQGAMNAFNPVLKIIDHMSETLKAHPEKNSPKTRTQIYDRSAELLRSVRLEPRQVLDSYPHELSGGMRQRVLIAMSLLLEPQLLILDEPTTALDILTQRAIVDVLAELRDKYKFAMIFISHDLALAAELADRVATMYAGRIIETGNVRDIFYGPRHPYTSGLINAVPPVVGDLPELASIPGNPPGLNALPQGCSFNPRCSYVIDECHTVEPELLTITERPAGMTHAAACLRWQDVQHERKVIARA</sequence>
<dbReference type="PROSITE" id="PS00211">
    <property type="entry name" value="ABC_TRANSPORTER_1"/>
    <property type="match status" value="1"/>
</dbReference>
<dbReference type="InterPro" id="IPR027417">
    <property type="entry name" value="P-loop_NTPase"/>
</dbReference>
<evidence type="ECO:0000256" key="8">
    <source>
        <dbReference type="ARBA" id="ARBA00022967"/>
    </source>
</evidence>
<dbReference type="CDD" id="cd03257">
    <property type="entry name" value="ABC_NikE_OppD_transporters"/>
    <property type="match status" value="1"/>
</dbReference>
<name>A0ABS2RL07_9ACTN</name>
<dbReference type="Pfam" id="PF00005">
    <property type="entry name" value="ABC_tran"/>
    <property type="match status" value="1"/>
</dbReference>
<keyword evidence="8" id="KW-1278">Translocase</keyword>
<keyword evidence="9" id="KW-0472">Membrane</keyword>
<evidence type="ECO:0000256" key="3">
    <source>
        <dbReference type="ARBA" id="ARBA00022448"/>
    </source>
</evidence>
<dbReference type="RefSeq" id="WP_204918615.1">
    <property type="nucleotide sequence ID" value="NZ_BAAAQP010000003.1"/>
</dbReference>
<dbReference type="NCBIfam" id="TIGR01727">
    <property type="entry name" value="oligo_HPY"/>
    <property type="match status" value="1"/>
</dbReference>
<dbReference type="GO" id="GO:0005524">
    <property type="term" value="F:ATP binding"/>
    <property type="evidence" value="ECO:0007669"/>
    <property type="project" value="UniProtKB-KW"/>
</dbReference>
<evidence type="ECO:0000256" key="5">
    <source>
        <dbReference type="ARBA" id="ARBA00022519"/>
    </source>
</evidence>
<dbReference type="EMBL" id="JAFBCF010000001">
    <property type="protein sequence ID" value="MBM7799690.1"/>
    <property type="molecule type" value="Genomic_DNA"/>
</dbReference>
<feature type="domain" description="ABC transporter" evidence="10">
    <location>
        <begin position="13"/>
        <end position="272"/>
    </location>
</feature>
<evidence type="ECO:0000256" key="9">
    <source>
        <dbReference type="ARBA" id="ARBA00023136"/>
    </source>
</evidence>